<dbReference type="RefSeq" id="WP_003324568.1">
    <property type="nucleotide sequence ID" value="NZ_JALP01000059.1"/>
</dbReference>
<evidence type="ECO:0000313" key="11">
    <source>
        <dbReference type="Proteomes" id="UP000297014"/>
    </source>
</evidence>
<comment type="similarity">
    <text evidence="2">Belongs to the amino acid-polyamine-organocation (APC) superfamily. Spore germination protein (SGP) (TC 2.A.3.9) family.</text>
</comment>
<comment type="subcellular location">
    <subcellularLocation>
        <location evidence="1">Membrane</location>
        <topology evidence="1">Multi-pass membrane protein</topology>
    </subcellularLocation>
</comment>
<evidence type="ECO:0000256" key="5">
    <source>
        <dbReference type="ARBA" id="ARBA00022692"/>
    </source>
</evidence>
<feature type="transmembrane region" description="Helical" evidence="8">
    <location>
        <begin position="107"/>
        <end position="133"/>
    </location>
</feature>
<dbReference type="PANTHER" id="PTHR34975">
    <property type="entry name" value="SPORE GERMINATION PROTEIN A2"/>
    <property type="match status" value="1"/>
</dbReference>
<dbReference type="PANTHER" id="PTHR34975:SF2">
    <property type="entry name" value="SPORE GERMINATION PROTEIN A2"/>
    <property type="match status" value="1"/>
</dbReference>
<feature type="transmembrane region" description="Helical" evidence="8">
    <location>
        <begin position="269"/>
        <end position="294"/>
    </location>
</feature>
<dbReference type="OrthoDB" id="2661055at2"/>
<evidence type="ECO:0000256" key="2">
    <source>
        <dbReference type="ARBA" id="ARBA00007998"/>
    </source>
</evidence>
<dbReference type="EMBL" id="JX399566">
    <property type="protein sequence ID" value="AFV25989.1"/>
    <property type="molecule type" value="Genomic_DNA"/>
</dbReference>
<keyword evidence="3" id="KW-0813">Transport</keyword>
<reference evidence="10 11" key="2">
    <citation type="submission" date="2014-01" db="EMBL/GenBank/DDBJ databases">
        <title>Draft genome sequencing of Bacillus alcalophilus CGMCC 1.3604.</title>
        <authorList>
            <person name="Yang J."/>
            <person name="Diao L."/>
            <person name="Yang S."/>
        </authorList>
    </citation>
    <scope>NUCLEOTIDE SEQUENCE [LARGE SCALE GENOMIC DNA]</scope>
    <source>
        <strain evidence="10 11">CGMCC 1.3604</strain>
    </source>
</reference>
<dbReference type="GO" id="GO:0009847">
    <property type="term" value="P:spore germination"/>
    <property type="evidence" value="ECO:0007669"/>
    <property type="project" value="InterPro"/>
</dbReference>
<dbReference type="InterPro" id="IPR004761">
    <property type="entry name" value="Spore_GerAB"/>
</dbReference>
<organism evidence="9">
    <name type="scientific">Alkalihalobacillus alcalophilus ATCC 27647 = CGMCC 1.3604</name>
    <dbReference type="NCBI Taxonomy" id="1218173"/>
    <lineage>
        <taxon>Bacteria</taxon>
        <taxon>Bacillati</taxon>
        <taxon>Bacillota</taxon>
        <taxon>Bacilli</taxon>
        <taxon>Bacillales</taxon>
        <taxon>Bacillaceae</taxon>
        <taxon>Alkalihalobacillus</taxon>
    </lineage>
</organism>
<proteinExistence type="inferred from homology"/>
<keyword evidence="7 8" id="KW-0472">Membrane</keyword>
<dbReference type="GO" id="GO:0016020">
    <property type="term" value="C:membrane"/>
    <property type="evidence" value="ECO:0007669"/>
    <property type="project" value="UniProtKB-SubCell"/>
</dbReference>
<evidence type="ECO:0000256" key="3">
    <source>
        <dbReference type="ARBA" id="ARBA00022448"/>
    </source>
</evidence>
<evidence type="ECO:0000313" key="9">
    <source>
        <dbReference type="EMBL" id="AFV25989.1"/>
    </source>
</evidence>
<dbReference type="Gene3D" id="1.20.1740.10">
    <property type="entry name" value="Amino acid/polyamine transporter I"/>
    <property type="match status" value="1"/>
</dbReference>
<dbReference type="EMBL" id="JALP01000059">
    <property type="protein sequence ID" value="THG91659.1"/>
    <property type="molecule type" value="Genomic_DNA"/>
</dbReference>
<feature type="transmembrane region" description="Helical" evidence="8">
    <location>
        <begin position="39"/>
        <end position="61"/>
    </location>
</feature>
<sequence length="367" mass="41058">MEHRRDITLTQTIAILVSTIIGVGVLHIPLIAVRGAETAAPFVTLLGSLLTCLSLLVITKLGKWFPDRSIIHYSEIILGEWMGRVYSVLIICFFALLTGFASREFGMIVNSAVLIETPLEVVVLVMLILAAIFTRYDFNTFAYIHTFYIPIILAPALIIVILSLRNANPLYLQPVFHDNWSGTMMSMFTIAALFQSGFILTLIIPAMHKPEKAFKAVFFGIGITGGLYVLIVSAALAVFGPKELTHLSWPTLELARSTSLGQTFQRLDAIFLSVWVIAVFTTIFSTYMFTVQALTQLFRLKDQKMFTFFLLPFLFMIAMFPQNVFEMYEVVEKVGRVGLILTLCVPLLLLIIAKIRKLADGGNHHVK</sequence>
<protein>
    <submittedName>
        <fullName evidence="9 10">Spore germination protein</fullName>
    </submittedName>
</protein>
<evidence type="ECO:0000256" key="6">
    <source>
        <dbReference type="ARBA" id="ARBA00022989"/>
    </source>
</evidence>
<evidence type="ECO:0000256" key="1">
    <source>
        <dbReference type="ARBA" id="ARBA00004141"/>
    </source>
</evidence>
<reference evidence="9" key="1">
    <citation type="submission" date="2012-07" db="EMBL/GenBank/DDBJ databases">
        <title>A Draft Genome for Bacillus alcalophilus strain ATCC 27647.</title>
        <authorList>
            <person name="Attie O."/>
            <person name="Jayaprakash A."/>
            <person name="Sachidanandam R."/>
            <person name="Shah H."/>
            <person name="Paulsen I."/>
            <person name="Morino M."/>
            <person name="Ito M."/>
            <person name="Krulwich T."/>
        </authorList>
    </citation>
    <scope>NUCLEOTIDE SEQUENCE</scope>
    <source>
        <strain evidence="9">ATCC 27647</strain>
    </source>
</reference>
<feature type="transmembrane region" description="Helical" evidence="8">
    <location>
        <begin position="306"/>
        <end position="325"/>
    </location>
</feature>
<feature type="transmembrane region" description="Helical" evidence="8">
    <location>
        <begin position="140"/>
        <end position="164"/>
    </location>
</feature>
<feature type="transmembrane region" description="Helical" evidence="8">
    <location>
        <begin position="184"/>
        <end position="204"/>
    </location>
</feature>
<evidence type="ECO:0000313" key="10">
    <source>
        <dbReference type="EMBL" id="THG91659.1"/>
    </source>
</evidence>
<keyword evidence="4" id="KW-0309">Germination</keyword>
<gene>
    <name evidence="10" type="ORF">AJ85_03515</name>
    <name evidence="9" type="ORF">BalcAV4067</name>
</gene>
<dbReference type="Proteomes" id="UP000297014">
    <property type="component" value="Unassembled WGS sequence"/>
</dbReference>
<accession>J8TMC7</accession>
<keyword evidence="5 8" id="KW-0812">Transmembrane</keyword>
<feature type="transmembrane region" description="Helical" evidence="8">
    <location>
        <begin position="216"/>
        <end position="239"/>
    </location>
</feature>
<evidence type="ECO:0000256" key="4">
    <source>
        <dbReference type="ARBA" id="ARBA00022544"/>
    </source>
</evidence>
<evidence type="ECO:0000256" key="7">
    <source>
        <dbReference type="ARBA" id="ARBA00023136"/>
    </source>
</evidence>
<dbReference type="NCBIfam" id="TIGR00912">
    <property type="entry name" value="2A0309"/>
    <property type="match status" value="1"/>
</dbReference>
<feature type="transmembrane region" description="Helical" evidence="8">
    <location>
        <begin position="337"/>
        <end position="355"/>
    </location>
</feature>
<feature type="transmembrane region" description="Helical" evidence="8">
    <location>
        <begin position="81"/>
        <end position="101"/>
    </location>
</feature>
<dbReference type="AlphaFoldDB" id="J8TMC7"/>
<feature type="transmembrane region" description="Helical" evidence="8">
    <location>
        <begin position="12"/>
        <end position="33"/>
    </location>
</feature>
<evidence type="ECO:0000256" key="8">
    <source>
        <dbReference type="SAM" id="Phobius"/>
    </source>
</evidence>
<keyword evidence="6 8" id="KW-1133">Transmembrane helix</keyword>
<name>J8TMC7_ALKAL</name>
<dbReference type="Pfam" id="PF03845">
    <property type="entry name" value="Spore_permease"/>
    <property type="match status" value="1"/>
</dbReference>